<gene>
    <name evidence="2" type="ORF">TIFTF001_030383</name>
    <name evidence="3" type="ORF">TIFTF001_030446</name>
</gene>
<sequence>MDRARCKQLLEEDVEVETSIDFDKSDVGDKEWMSILRRSKAEFDSLQKKKGAETSNEASKRS</sequence>
<reference evidence="2" key="1">
    <citation type="submission" date="2023-07" db="EMBL/GenBank/DDBJ databases">
        <title>draft genome sequence of fig (Ficus carica).</title>
        <authorList>
            <person name="Takahashi T."/>
            <person name="Nishimura K."/>
        </authorList>
    </citation>
    <scope>NUCLEOTIDE SEQUENCE</scope>
</reference>
<organism evidence="2 4">
    <name type="scientific">Ficus carica</name>
    <name type="common">Common fig</name>
    <dbReference type="NCBI Taxonomy" id="3494"/>
    <lineage>
        <taxon>Eukaryota</taxon>
        <taxon>Viridiplantae</taxon>
        <taxon>Streptophyta</taxon>
        <taxon>Embryophyta</taxon>
        <taxon>Tracheophyta</taxon>
        <taxon>Spermatophyta</taxon>
        <taxon>Magnoliopsida</taxon>
        <taxon>eudicotyledons</taxon>
        <taxon>Gunneridae</taxon>
        <taxon>Pentapetalae</taxon>
        <taxon>rosids</taxon>
        <taxon>fabids</taxon>
        <taxon>Rosales</taxon>
        <taxon>Moraceae</taxon>
        <taxon>Ficeae</taxon>
        <taxon>Ficus</taxon>
    </lineage>
</organism>
<evidence type="ECO:0000313" key="4">
    <source>
        <dbReference type="Proteomes" id="UP001187192"/>
    </source>
</evidence>
<comment type="caution">
    <text evidence="2">The sequence shown here is derived from an EMBL/GenBank/DDBJ whole genome shotgun (WGS) entry which is preliminary data.</text>
</comment>
<protein>
    <submittedName>
        <fullName evidence="2">Uncharacterized protein</fullName>
    </submittedName>
</protein>
<dbReference type="EMBL" id="BTGU01000109">
    <property type="protein sequence ID" value="GMN61292.1"/>
    <property type="molecule type" value="Genomic_DNA"/>
</dbReference>
<evidence type="ECO:0000313" key="3">
    <source>
        <dbReference type="EMBL" id="GMN61355.1"/>
    </source>
</evidence>
<evidence type="ECO:0000313" key="2">
    <source>
        <dbReference type="EMBL" id="GMN61292.1"/>
    </source>
</evidence>
<dbReference type="EMBL" id="BTGU01000110">
    <property type="protein sequence ID" value="GMN61355.1"/>
    <property type="molecule type" value="Genomic_DNA"/>
</dbReference>
<dbReference type="AlphaFoldDB" id="A0AA88DT29"/>
<dbReference type="Proteomes" id="UP001187192">
    <property type="component" value="Unassembled WGS sequence"/>
</dbReference>
<keyword evidence="4" id="KW-1185">Reference proteome</keyword>
<name>A0AA88DT29_FICCA</name>
<feature type="region of interest" description="Disordered" evidence="1">
    <location>
        <begin position="43"/>
        <end position="62"/>
    </location>
</feature>
<evidence type="ECO:0000256" key="1">
    <source>
        <dbReference type="SAM" id="MobiDB-lite"/>
    </source>
</evidence>
<proteinExistence type="predicted"/>
<accession>A0AA88DT29</accession>